<evidence type="ECO:0000256" key="1">
    <source>
        <dbReference type="ARBA" id="ARBA00023125"/>
    </source>
</evidence>
<feature type="compositionally biased region" description="Low complexity" evidence="4">
    <location>
        <begin position="244"/>
        <end position="264"/>
    </location>
</feature>
<dbReference type="InterPro" id="IPR009071">
    <property type="entry name" value="HMG_box_dom"/>
</dbReference>
<evidence type="ECO:0000256" key="4">
    <source>
        <dbReference type="SAM" id="MobiDB-lite"/>
    </source>
</evidence>
<feature type="domain" description="HMG box" evidence="5">
    <location>
        <begin position="94"/>
        <end position="163"/>
    </location>
</feature>
<keyword evidence="7" id="KW-1185">Reference proteome</keyword>
<feature type="DNA-binding region" description="HMG box" evidence="3">
    <location>
        <begin position="94"/>
        <end position="163"/>
    </location>
</feature>
<keyword evidence="2" id="KW-0804">Transcription</keyword>
<gene>
    <name evidence="6" type="ORF">AMORRO_LOCUS3407</name>
</gene>
<dbReference type="AlphaFoldDB" id="A0A9N8ZRG0"/>
<evidence type="ECO:0000256" key="2">
    <source>
        <dbReference type="ARBA" id="ARBA00023163"/>
    </source>
</evidence>
<evidence type="ECO:0000259" key="5">
    <source>
        <dbReference type="PROSITE" id="PS50118"/>
    </source>
</evidence>
<sequence length="449" mass="49542">MNEEIKKKFCHLLMFDVPEPGQQDAITTGVKANGNNEIDGDTIYISKDEISRSCVYHPYDDIFKNIVAESFGQGTNDQQIIEPTDLILPNTTSSSGLISASILGVPTDKQPGVVAQNKSLTNAEVSKVISKMWWKETEEERFKWEKFADRMKLKHMQDHPDYVYQPKKPGTKKTRKSSKGRGSPISQTSSTTTFSAISNSNRNPPLADEAMITAIAESAFAESRTSTSSFFLANSSPPSPTSLPSPLQSEDGLPSSERSPSPLLNQNIAQSTDNLRVQQNLHATHILYTHLPPTPTEMVHYEISPQYLVPSSDSIMNIDPMSFFSATPDYMSPHSLNNHHGMDTYLDPQPVDKFNYYMNHEHQSPASSYATIQTFNSDQVVESYSNHNGGGNNGSAGGNGLLDELFSSNTVTASTTPGSDDMDTYFEPHQFQSVPFSRRNSLCCSVSVV</sequence>
<proteinExistence type="predicted"/>
<name>A0A9N8ZRG0_9GLOM</name>
<dbReference type="GO" id="GO:0001228">
    <property type="term" value="F:DNA-binding transcription activator activity, RNA polymerase II-specific"/>
    <property type="evidence" value="ECO:0007669"/>
    <property type="project" value="TreeGrafter"/>
</dbReference>
<dbReference type="SMART" id="SM00398">
    <property type="entry name" value="HMG"/>
    <property type="match status" value="1"/>
</dbReference>
<dbReference type="PROSITE" id="PS50118">
    <property type="entry name" value="HMG_BOX_2"/>
    <property type="match status" value="1"/>
</dbReference>
<dbReference type="EMBL" id="CAJVPV010001666">
    <property type="protein sequence ID" value="CAG8504335.1"/>
    <property type="molecule type" value="Genomic_DNA"/>
</dbReference>
<feature type="compositionally biased region" description="Basic residues" evidence="4">
    <location>
        <begin position="169"/>
        <end position="179"/>
    </location>
</feature>
<evidence type="ECO:0000313" key="6">
    <source>
        <dbReference type="EMBL" id="CAG8504335.1"/>
    </source>
</evidence>
<keyword evidence="3" id="KW-0539">Nucleus</keyword>
<dbReference type="PANTHER" id="PTHR10270">
    <property type="entry name" value="SOX TRANSCRIPTION FACTOR"/>
    <property type="match status" value="1"/>
</dbReference>
<dbReference type="InterPro" id="IPR050140">
    <property type="entry name" value="SRY-related_HMG-box_TF-like"/>
</dbReference>
<dbReference type="Proteomes" id="UP000789342">
    <property type="component" value="Unassembled WGS sequence"/>
</dbReference>
<dbReference type="Pfam" id="PF00505">
    <property type="entry name" value="HMG_box"/>
    <property type="match status" value="1"/>
</dbReference>
<dbReference type="GO" id="GO:0005634">
    <property type="term" value="C:nucleus"/>
    <property type="evidence" value="ECO:0007669"/>
    <property type="project" value="UniProtKB-UniRule"/>
</dbReference>
<keyword evidence="1 3" id="KW-0238">DNA-binding</keyword>
<comment type="caution">
    <text evidence="6">The sequence shown here is derived from an EMBL/GenBank/DDBJ whole genome shotgun (WGS) entry which is preliminary data.</text>
</comment>
<feature type="compositionally biased region" description="Polar residues" evidence="4">
    <location>
        <begin position="185"/>
        <end position="203"/>
    </location>
</feature>
<dbReference type="InterPro" id="IPR036910">
    <property type="entry name" value="HMG_box_dom_sf"/>
</dbReference>
<dbReference type="GO" id="GO:0030154">
    <property type="term" value="P:cell differentiation"/>
    <property type="evidence" value="ECO:0007669"/>
    <property type="project" value="TreeGrafter"/>
</dbReference>
<dbReference type="OrthoDB" id="6247875at2759"/>
<dbReference type="Gene3D" id="1.10.30.10">
    <property type="entry name" value="High mobility group box domain"/>
    <property type="match status" value="1"/>
</dbReference>
<dbReference type="CDD" id="cd01389">
    <property type="entry name" value="HMG-box_ROX1-like"/>
    <property type="match status" value="1"/>
</dbReference>
<feature type="region of interest" description="Disordered" evidence="4">
    <location>
        <begin position="229"/>
        <end position="265"/>
    </location>
</feature>
<dbReference type="GO" id="GO:0000978">
    <property type="term" value="F:RNA polymerase II cis-regulatory region sequence-specific DNA binding"/>
    <property type="evidence" value="ECO:0007669"/>
    <property type="project" value="TreeGrafter"/>
</dbReference>
<protein>
    <submittedName>
        <fullName evidence="6">7116_t:CDS:1</fullName>
    </submittedName>
</protein>
<organism evidence="6 7">
    <name type="scientific">Acaulospora morrowiae</name>
    <dbReference type="NCBI Taxonomy" id="94023"/>
    <lineage>
        <taxon>Eukaryota</taxon>
        <taxon>Fungi</taxon>
        <taxon>Fungi incertae sedis</taxon>
        <taxon>Mucoromycota</taxon>
        <taxon>Glomeromycotina</taxon>
        <taxon>Glomeromycetes</taxon>
        <taxon>Diversisporales</taxon>
        <taxon>Acaulosporaceae</taxon>
        <taxon>Acaulospora</taxon>
    </lineage>
</organism>
<evidence type="ECO:0000313" key="7">
    <source>
        <dbReference type="Proteomes" id="UP000789342"/>
    </source>
</evidence>
<feature type="region of interest" description="Disordered" evidence="4">
    <location>
        <begin position="158"/>
        <end position="205"/>
    </location>
</feature>
<reference evidence="6" key="1">
    <citation type="submission" date="2021-06" db="EMBL/GenBank/DDBJ databases">
        <authorList>
            <person name="Kallberg Y."/>
            <person name="Tangrot J."/>
            <person name="Rosling A."/>
        </authorList>
    </citation>
    <scope>NUCLEOTIDE SEQUENCE</scope>
    <source>
        <strain evidence="6">CL551</strain>
    </source>
</reference>
<dbReference type="SUPFAM" id="SSF47095">
    <property type="entry name" value="HMG-box"/>
    <property type="match status" value="1"/>
</dbReference>
<evidence type="ECO:0000256" key="3">
    <source>
        <dbReference type="PROSITE-ProRule" id="PRU00267"/>
    </source>
</evidence>
<dbReference type="PANTHER" id="PTHR10270:SF161">
    <property type="entry name" value="SEX-DETERMINING REGION Y PROTEIN"/>
    <property type="match status" value="1"/>
</dbReference>
<accession>A0A9N8ZRG0</accession>